<organism evidence="2 3">
    <name type="scientific">Anaerotruncus colihominis</name>
    <dbReference type="NCBI Taxonomy" id="169435"/>
    <lineage>
        <taxon>Bacteria</taxon>
        <taxon>Bacillati</taxon>
        <taxon>Bacillota</taxon>
        <taxon>Clostridia</taxon>
        <taxon>Eubacteriales</taxon>
        <taxon>Oscillospiraceae</taxon>
        <taxon>Anaerotruncus</taxon>
    </lineage>
</organism>
<dbReference type="EMBL" id="QXWK01000001">
    <property type="protein sequence ID" value="NBH60364.1"/>
    <property type="molecule type" value="Genomic_DNA"/>
</dbReference>
<evidence type="ECO:0000313" key="2">
    <source>
        <dbReference type="EMBL" id="NBH60364.1"/>
    </source>
</evidence>
<accession>A0A845QGB4</accession>
<name>A0A845QGB4_9FIRM</name>
<keyword evidence="3" id="KW-1185">Reference proteome</keyword>
<feature type="domain" description="Protein CotJB" evidence="1">
    <location>
        <begin position="5"/>
        <end position="79"/>
    </location>
</feature>
<proteinExistence type="predicted"/>
<dbReference type="AlphaFoldDB" id="A0A845QGB4"/>
<protein>
    <submittedName>
        <fullName evidence="2">Spore coat protein CotJB</fullName>
    </submittedName>
</protein>
<keyword evidence="2" id="KW-0946">Virion</keyword>
<keyword evidence="2" id="KW-0167">Capsid protein</keyword>
<evidence type="ECO:0000313" key="3">
    <source>
        <dbReference type="Proteomes" id="UP000446866"/>
    </source>
</evidence>
<dbReference type="Pfam" id="PF12652">
    <property type="entry name" value="CotJB"/>
    <property type="match status" value="1"/>
</dbReference>
<evidence type="ECO:0000259" key="1">
    <source>
        <dbReference type="Pfam" id="PF12652"/>
    </source>
</evidence>
<dbReference type="RefSeq" id="WP_160200654.1">
    <property type="nucleotide sequence ID" value="NZ_QXWK01000001.1"/>
</dbReference>
<sequence>MTREEAMRQVQMYDFALIDTGLFLDTHPTNREALDFYASTRMRYLQAVEEYEQQFGPLTAQDTNTDNGWAWVETPWPWEMED</sequence>
<gene>
    <name evidence="2" type="ORF">D0435_01570</name>
</gene>
<dbReference type="Proteomes" id="UP000446866">
    <property type="component" value="Unassembled WGS sequence"/>
</dbReference>
<comment type="caution">
    <text evidence="2">The sequence shown here is derived from an EMBL/GenBank/DDBJ whole genome shotgun (WGS) entry which is preliminary data.</text>
</comment>
<dbReference type="InterPro" id="IPR024207">
    <property type="entry name" value="CotJB_dom"/>
</dbReference>
<reference evidence="2 3" key="1">
    <citation type="submission" date="2018-08" db="EMBL/GenBank/DDBJ databases">
        <title>Murine metabolic-syndrome-specific gut microbial biobank.</title>
        <authorList>
            <person name="Liu C."/>
        </authorList>
    </citation>
    <scope>NUCLEOTIDE SEQUENCE [LARGE SCALE GENOMIC DNA]</scope>
    <source>
        <strain evidence="2 3">28</strain>
    </source>
</reference>